<dbReference type="InterPro" id="IPR050107">
    <property type="entry name" value="ABC_carbohydrate_import_ATPase"/>
</dbReference>
<evidence type="ECO:0000259" key="11">
    <source>
        <dbReference type="PROSITE" id="PS50893"/>
    </source>
</evidence>
<comment type="subcellular location">
    <subcellularLocation>
        <location evidence="1">Cell membrane</location>
        <topology evidence="1">Peripheral membrane protein</topology>
    </subcellularLocation>
</comment>
<dbReference type="SMART" id="SM00382">
    <property type="entry name" value="AAA"/>
    <property type="match status" value="2"/>
</dbReference>
<dbReference type="PANTHER" id="PTHR43790:SF3">
    <property type="entry name" value="D-ALLOSE IMPORT ATP-BINDING PROTEIN ALSA-RELATED"/>
    <property type="match status" value="1"/>
</dbReference>
<reference evidence="12 13" key="1">
    <citation type="submission" date="2016-10" db="EMBL/GenBank/DDBJ databases">
        <authorList>
            <person name="de Groot N.N."/>
        </authorList>
    </citation>
    <scope>NUCLEOTIDE SEQUENCE [LARGE SCALE GENOMIC DNA]</scope>
    <source>
        <strain evidence="12 13">ATCC 35022</strain>
    </source>
</reference>
<keyword evidence="13" id="KW-1185">Reference proteome</keyword>
<dbReference type="GO" id="GO:0005886">
    <property type="term" value="C:plasma membrane"/>
    <property type="evidence" value="ECO:0007669"/>
    <property type="project" value="UniProtKB-SubCell"/>
</dbReference>
<dbReference type="CDD" id="cd03215">
    <property type="entry name" value="ABC_Carb_Monos_II"/>
    <property type="match status" value="1"/>
</dbReference>
<evidence type="ECO:0000256" key="5">
    <source>
        <dbReference type="ARBA" id="ARBA00022597"/>
    </source>
</evidence>
<dbReference type="OrthoDB" id="9805029at2"/>
<protein>
    <submittedName>
        <fullName evidence="12">Monosaccharide ABC transporter ATP-binding protein, CUT2 family</fullName>
    </submittedName>
</protein>
<keyword evidence="9" id="KW-1278">Translocase</keyword>
<feature type="domain" description="ABC transporter" evidence="11">
    <location>
        <begin position="256"/>
        <end position="500"/>
    </location>
</feature>
<feature type="domain" description="ABC transporter" evidence="11">
    <location>
        <begin position="11"/>
        <end position="246"/>
    </location>
</feature>
<evidence type="ECO:0000256" key="10">
    <source>
        <dbReference type="ARBA" id="ARBA00023136"/>
    </source>
</evidence>
<dbReference type="PANTHER" id="PTHR43790">
    <property type="entry name" value="CARBOHYDRATE TRANSPORT ATP-BINDING PROTEIN MG119-RELATED"/>
    <property type="match status" value="1"/>
</dbReference>
<name>A0A1G6DXX1_9HYPH</name>
<sequence>MVQDVDHGIALQMSAISKSFPGVKALDGVNLTVRKGEVHAIVGENGAGKSTLMKILAGFYHPDRGSIEVMGTPIGVMNPREARDLGIGMIYQELNLVPDLTVAENISLGAMPRRGPFVDYRSLAANAKAVLKELDADIDVGTRVGNLSLSQQQLVEIAKVVSRNPSIVVFDEPTSSLGDKETRILFNVIKRMRESGIAILYISHRLQEVMEIGDRVTVLRDGSNIETRDVAGITPDEMVRLMVGRDLTEMFPKLDLSIGDPVLSVTSLGRAHQFEDITLDVRAGEIVGLAGLVGSGRTEVARAIFGLDPAESGEIRVRGKAVRIRSPREGVSAGIALVPEDRKREGIVPDLPVRENFTLPLIGRITRFFLILAGRERATVQAFADRLNLNPPRIERPMGTFSGGNQQKVVLGKWLLAKPEVLILDEPTRGVDVGAKADIHRIIGEFAESGGAVLMISSELSELLAVCDRIFVLHEGSMVAEIPRQSATEESVMRAATGQVYA</sequence>
<proteinExistence type="inferred from homology"/>
<dbReference type="InterPro" id="IPR027417">
    <property type="entry name" value="P-loop_NTPase"/>
</dbReference>
<dbReference type="Proteomes" id="UP000199071">
    <property type="component" value="Unassembled WGS sequence"/>
</dbReference>
<dbReference type="Gene3D" id="3.40.50.300">
    <property type="entry name" value="P-loop containing nucleotide triphosphate hydrolases"/>
    <property type="match status" value="2"/>
</dbReference>
<dbReference type="AlphaFoldDB" id="A0A1G6DXX1"/>
<evidence type="ECO:0000256" key="2">
    <source>
        <dbReference type="ARBA" id="ARBA00005417"/>
    </source>
</evidence>
<dbReference type="GO" id="GO:0005524">
    <property type="term" value="F:ATP binding"/>
    <property type="evidence" value="ECO:0007669"/>
    <property type="project" value="UniProtKB-KW"/>
</dbReference>
<evidence type="ECO:0000256" key="8">
    <source>
        <dbReference type="ARBA" id="ARBA00022840"/>
    </source>
</evidence>
<accession>A0A1G6DXX1</accession>
<evidence type="ECO:0000256" key="6">
    <source>
        <dbReference type="ARBA" id="ARBA00022737"/>
    </source>
</evidence>
<dbReference type="CDD" id="cd03216">
    <property type="entry name" value="ABC_Carb_Monos_I"/>
    <property type="match status" value="1"/>
</dbReference>
<dbReference type="GO" id="GO:0016887">
    <property type="term" value="F:ATP hydrolysis activity"/>
    <property type="evidence" value="ECO:0007669"/>
    <property type="project" value="InterPro"/>
</dbReference>
<dbReference type="SUPFAM" id="SSF52540">
    <property type="entry name" value="P-loop containing nucleoside triphosphate hydrolases"/>
    <property type="match status" value="2"/>
</dbReference>
<keyword evidence="10" id="KW-0472">Membrane</keyword>
<comment type="similarity">
    <text evidence="2">Belongs to the ABC transporter superfamily.</text>
</comment>
<evidence type="ECO:0000256" key="7">
    <source>
        <dbReference type="ARBA" id="ARBA00022741"/>
    </source>
</evidence>
<gene>
    <name evidence="12" type="ORF">SAMN02982931_03865</name>
</gene>
<dbReference type="FunFam" id="3.40.50.300:FF:000127">
    <property type="entry name" value="Ribose import ATP-binding protein RbsA"/>
    <property type="match status" value="1"/>
</dbReference>
<evidence type="ECO:0000256" key="4">
    <source>
        <dbReference type="ARBA" id="ARBA00022475"/>
    </source>
</evidence>
<dbReference type="InterPro" id="IPR017871">
    <property type="entry name" value="ABC_transporter-like_CS"/>
</dbReference>
<dbReference type="InterPro" id="IPR003593">
    <property type="entry name" value="AAA+_ATPase"/>
</dbReference>
<keyword evidence="6" id="KW-0677">Repeat</keyword>
<evidence type="ECO:0000313" key="13">
    <source>
        <dbReference type="Proteomes" id="UP000199071"/>
    </source>
</evidence>
<dbReference type="Pfam" id="PF00005">
    <property type="entry name" value="ABC_tran"/>
    <property type="match status" value="2"/>
</dbReference>
<evidence type="ECO:0000313" key="12">
    <source>
        <dbReference type="EMBL" id="SDB50004.1"/>
    </source>
</evidence>
<dbReference type="PROSITE" id="PS00211">
    <property type="entry name" value="ABC_TRANSPORTER_1"/>
    <property type="match status" value="1"/>
</dbReference>
<keyword evidence="8 12" id="KW-0067">ATP-binding</keyword>
<evidence type="ECO:0000256" key="1">
    <source>
        <dbReference type="ARBA" id="ARBA00004202"/>
    </source>
</evidence>
<keyword evidence="4" id="KW-1003">Cell membrane</keyword>
<organism evidence="12 13">
    <name type="scientific">Bauldia litoralis</name>
    <dbReference type="NCBI Taxonomy" id="665467"/>
    <lineage>
        <taxon>Bacteria</taxon>
        <taxon>Pseudomonadati</taxon>
        <taxon>Pseudomonadota</taxon>
        <taxon>Alphaproteobacteria</taxon>
        <taxon>Hyphomicrobiales</taxon>
        <taxon>Kaistiaceae</taxon>
        <taxon>Bauldia</taxon>
    </lineage>
</organism>
<dbReference type="InterPro" id="IPR003439">
    <property type="entry name" value="ABC_transporter-like_ATP-bd"/>
</dbReference>
<dbReference type="EMBL" id="FMXQ01000009">
    <property type="protein sequence ID" value="SDB50004.1"/>
    <property type="molecule type" value="Genomic_DNA"/>
</dbReference>
<keyword evidence="5" id="KW-0762">Sugar transport</keyword>
<evidence type="ECO:0000256" key="9">
    <source>
        <dbReference type="ARBA" id="ARBA00022967"/>
    </source>
</evidence>
<evidence type="ECO:0000256" key="3">
    <source>
        <dbReference type="ARBA" id="ARBA00022448"/>
    </source>
</evidence>
<keyword evidence="7" id="KW-0547">Nucleotide-binding</keyword>
<keyword evidence="3" id="KW-0813">Transport</keyword>
<dbReference type="PROSITE" id="PS50893">
    <property type="entry name" value="ABC_TRANSPORTER_2"/>
    <property type="match status" value="2"/>
</dbReference>
<dbReference type="RefSeq" id="WP_090879316.1">
    <property type="nucleotide sequence ID" value="NZ_FMXQ01000009.1"/>
</dbReference>
<dbReference type="STRING" id="665467.SAMN02982931_03865"/>